<dbReference type="Proteomes" id="UP000037660">
    <property type="component" value="Unassembled WGS sequence"/>
</dbReference>
<feature type="region of interest" description="Disordered" evidence="1">
    <location>
        <begin position="335"/>
        <end position="394"/>
    </location>
</feature>
<evidence type="ECO:0000256" key="2">
    <source>
        <dbReference type="SAM" id="Phobius"/>
    </source>
</evidence>
<gene>
    <name evidence="3" type="ORF">ISF6_2046</name>
</gene>
<keyword evidence="2" id="KW-1133">Transmembrane helix</keyword>
<dbReference type="Pfam" id="PF04307">
    <property type="entry name" value="YdjM"/>
    <property type="match status" value="1"/>
</dbReference>
<evidence type="ECO:0000313" key="4">
    <source>
        <dbReference type="Proteomes" id="UP000037660"/>
    </source>
</evidence>
<comment type="caution">
    <text evidence="3">The sequence shown here is derived from an EMBL/GenBank/DDBJ whole genome shotgun (WGS) entry which is preliminary data.</text>
</comment>
<reference evidence="3 4" key="2">
    <citation type="journal article" date="2016" name="Science">
        <title>A bacterium that degrades and assimilates poly(ethylene terephthalate).</title>
        <authorList>
            <person name="Yoshida S."/>
            <person name="Hiraga K."/>
            <person name="Takehana T."/>
            <person name="Taniguchi I."/>
            <person name="Yamaji H."/>
            <person name="Maeda Y."/>
            <person name="Toyohara K."/>
            <person name="Miyamoto K."/>
            <person name="Kimura Y."/>
            <person name="Oda K."/>
        </authorList>
    </citation>
    <scope>NUCLEOTIDE SEQUENCE [LARGE SCALE GENOMIC DNA]</scope>
    <source>
        <strain evidence="4">NBRC 110686 / TISTR 2288 / 201-F6</strain>
    </source>
</reference>
<protein>
    <submittedName>
        <fullName evidence="3">Membrane-bound metal-dependent hydrolase</fullName>
    </submittedName>
</protein>
<dbReference type="EMBL" id="BBYR01000032">
    <property type="protein sequence ID" value="GAP36206.1"/>
    <property type="molecule type" value="Genomic_DNA"/>
</dbReference>
<dbReference type="GO" id="GO:0016787">
    <property type="term" value="F:hydrolase activity"/>
    <property type="evidence" value="ECO:0007669"/>
    <property type="project" value="UniProtKB-KW"/>
</dbReference>
<evidence type="ECO:0000256" key="1">
    <source>
        <dbReference type="SAM" id="MobiDB-lite"/>
    </source>
</evidence>
<keyword evidence="3" id="KW-0378">Hydrolase</keyword>
<feature type="transmembrane region" description="Helical" evidence="2">
    <location>
        <begin position="124"/>
        <end position="148"/>
    </location>
</feature>
<dbReference type="InterPro" id="IPR053170">
    <property type="entry name" value="Transcription_regulator"/>
</dbReference>
<feature type="transmembrane region" description="Helical" evidence="2">
    <location>
        <begin position="63"/>
        <end position="81"/>
    </location>
</feature>
<sequence length="394" mass="42282">MDSVSQFALGAAVGVAVMGRRTAVWKSAAVGAVCGTLPDLDAFVDHGDAVLNMVLHRADSHALFWQLLASVPLGWLAAWVCDGGRHRVAWWLAVALALLTHPLLDLMTVYGTQLGRPFTDHPYAVGSLFIIDPAYTLPLLVGVAGALWRGAARGGLRWNQAGLLLSTLYVGASVLAQQHVTTLARPALAAAGIPADARLLVTPAAFSIGLWRIVAVTPEDSYEGFHALLDEDARIDFARRPRGRELAPALAGLDPVRRIAAFSHGFYRLEQVGDGLRITDLRMGQEPHFVFSFEVARRAADGQVVPLPASRNLGGRPADLGPALDWWWRRLRGERLPPPGRQRRRKAARGPRSPGTGPRRAGAGLRREGPGPQHAARSGSAPRAPQRGAIGVQV</sequence>
<dbReference type="PANTHER" id="PTHR40031">
    <property type="entry name" value="HYPOTHETICAL MEMBRANE SPANNING PROTEIN"/>
    <property type="match status" value="1"/>
</dbReference>
<feature type="compositionally biased region" description="Low complexity" evidence="1">
    <location>
        <begin position="350"/>
        <end position="364"/>
    </location>
</feature>
<feature type="transmembrane region" description="Helical" evidence="2">
    <location>
        <begin position="88"/>
        <end position="104"/>
    </location>
</feature>
<reference evidence="4" key="1">
    <citation type="submission" date="2015-07" db="EMBL/GenBank/DDBJ databases">
        <title>Discovery of a poly(ethylene terephthalate assimilation.</title>
        <authorList>
            <person name="Yoshida S."/>
            <person name="Hiraga K."/>
            <person name="Takehana T."/>
            <person name="Taniguchi I."/>
            <person name="Yamaji H."/>
            <person name="Maeda Y."/>
            <person name="Toyohara K."/>
            <person name="Miyamoto K."/>
            <person name="Kimura Y."/>
            <person name="Oda K."/>
        </authorList>
    </citation>
    <scope>NUCLEOTIDE SEQUENCE [LARGE SCALE GENOMIC DNA]</scope>
    <source>
        <strain evidence="4">NBRC 110686 / TISTR 2288 / 201-F6</strain>
    </source>
</reference>
<dbReference type="AlphaFoldDB" id="A0A0K8P0Q7"/>
<dbReference type="InterPro" id="IPR007404">
    <property type="entry name" value="YdjM-like"/>
</dbReference>
<organism evidence="3 4">
    <name type="scientific">Piscinibacter sakaiensis</name>
    <name type="common">Ideonella sakaiensis</name>
    <dbReference type="NCBI Taxonomy" id="1547922"/>
    <lineage>
        <taxon>Bacteria</taxon>
        <taxon>Pseudomonadati</taxon>
        <taxon>Pseudomonadota</taxon>
        <taxon>Betaproteobacteria</taxon>
        <taxon>Burkholderiales</taxon>
        <taxon>Sphaerotilaceae</taxon>
        <taxon>Piscinibacter</taxon>
    </lineage>
</organism>
<keyword evidence="2" id="KW-0472">Membrane</keyword>
<dbReference type="RefSeq" id="WP_082368262.1">
    <property type="nucleotide sequence ID" value="NZ_BBYR01000032.1"/>
</dbReference>
<proteinExistence type="predicted"/>
<keyword evidence="4" id="KW-1185">Reference proteome</keyword>
<accession>A0A0K8P0Q7</accession>
<name>A0A0K8P0Q7_PISS1</name>
<keyword evidence="2" id="KW-0812">Transmembrane</keyword>
<dbReference type="PANTHER" id="PTHR40031:SF1">
    <property type="entry name" value="MEMBRANE-BOUND METAL-DEPENDENT HYDROLASE"/>
    <property type="match status" value="1"/>
</dbReference>
<dbReference type="STRING" id="1547922.ISF6_2046"/>
<evidence type="ECO:0000313" key="3">
    <source>
        <dbReference type="EMBL" id="GAP36206.1"/>
    </source>
</evidence>